<dbReference type="Pfam" id="PF01370">
    <property type="entry name" value="Epimerase"/>
    <property type="match status" value="1"/>
</dbReference>
<dbReference type="EMBL" id="CP018047">
    <property type="protein sequence ID" value="AQU66035.1"/>
    <property type="molecule type" value="Genomic_DNA"/>
</dbReference>
<proteinExistence type="predicted"/>
<dbReference type="Gene3D" id="3.40.50.720">
    <property type="entry name" value="NAD(P)-binding Rossmann-like Domain"/>
    <property type="match status" value="1"/>
</dbReference>
<evidence type="ECO:0000313" key="3">
    <source>
        <dbReference type="Proteomes" id="UP000189677"/>
    </source>
</evidence>
<evidence type="ECO:0000259" key="1">
    <source>
        <dbReference type="Pfam" id="PF01370"/>
    </source>
</evidence>
<dbReference type="InterPro" id="IPR051783">
    <property type="entry name" value="NAD(P)-dependent_oxidoreduct"/>
</dbReference>
<dbReference type="InterPro" id="IPR001509">
    <property type="entry name" value="Epimerase_deHydtase"/>
</dbReference>
<feature type="domain" description="NAD-dependent epimerase/dehydratase" evidence="1">
    <location>
        <begin position="3"/>
        <end position="231"/>
    </location>
</feature>
<dbReference type="PANTHER" id="PTHR48079">
    <property type="entry name" value="PROTEIN YEEZ"/>
    <property type="match status" value="1"/>
</dbReference>
<protein>
    <recommendedName>
        <fullName evidence="1">NAD-dependent epimerase/dehydratase domain-containing protein</fullName>
    </recommendedName>
</protein>
<dbReference type="SUPFAM" id="SSF51735">
    <property type="entry name" value="NAD(P)-binding Rossmann-fold domains"/>
    <property type="match status" value="1"/>
</dbReference>
<accession>A0A1U9QQX2</accession>
<dbReference type="AlphaFoldDB" id="A0A1U9QQX2"/>
<sequence>MKVLLAGASGTLGRFLVPRLIEAGHDVIGVTRRVRAADRLKRAGATAVVADVLDRDALLAAVDGLAADAVIHELTALTKAPARYGDMEPTNRLRVEGTRNLLDAAGELGATRFLTQSMFLGYGFQYLGRAPLTELAPFAVPTGTRTDPVLAALRSTEDQVLGAPAGIDGIALRYGLFYGGDTDIYAALLRKRRLPVPSGHSGTLALIHHEDAASATVAALERGVAGHAYNVVDDTPATWRELIEEVARTTRTPGPLVLPAGLIRLAAPYIGEVMTHVDVRVSNGRARTELGWTPRYPGYREGLAAG</sequence>
<gene>
    <name evidence="2" type="ORF">BBN63_07010</name>
</gene>
<organism evidence="2 3">
    <name type="scientific">Streptomyces niveus</name>
    <name type="common">Streptomyces spheroides</name>
    <dbReference type="NCBI Taxonomy" id="193462"/>
    <lineage>
        <taxon>Bacteria</taxon>
        <taxon>Bacillati</taxon>
        <taxon>Actinomycetota</taxon>
        <taxon>Actinomycetes</taxon>
        <taxon>Kitasatosporales</taxon>
        <taxon>Streptomycetaceae</taxon>
        <taxon>Streptomyces</taxon>
    </lineage>
</organism>
<dbReference type="KEGG" id="snw:BBN63_07010"/>
<dbReference type="RefSeq" id="WP_078074563.1">
    <property type="nucleotide sequence ID" value="NZ_CP018047.1"/>
</dbReference>
<dbReference type="GO" id="GO:0004029">
    <property type="term" value="F:aldehyde dehydrogenase (NAD+) activity"/>
    <property type="evidence" value="ECO:0007669"/>
    <property type="project" value="TreeGrafter"/>
</dbReference>
<dbReference type="PANTHER" id="PTHR48079:SF6">
    <property type="entry name" value="NAD(P)-BINDING DOMAIN-CONTAINING PROTEIN-RELATED"/>
    <property type="match status" value="1"/>
</dbReference>
<reference evidence="2 3" key="1">
    <citation type="submission" date="2016-11" db="EMBL/GenBank/DDBJ databases">
        <title>Complete genome sequence of Streptomyces niveus SCSIO 3406.</title>
        <authorList>
            <person name="Zhu Q."/>
            <person name="Cheng W."/>
            <person name="Song Y."/>
            <person name="Li Q."/>
            <person name="Ju J."/>
        </authorList>
    </citation>
    <scope>NUCLEOTIDE SEQUENCE [LARGE SCALE GENOMIC DNA]</scope>
    <source>
        <strain evidence="2 3">SCSIO 3406</strain>
    </source>
</reference>
<evidence type="ECO:0000313" key="2">
    <source>
        <dbReference type="EMBL" id="AQU66035.1"/>
    </source>
</evidence>
<dbReference type="Proteomes" id="UP000189677">
    <property type="component" value="Chromosome"/>
</dbReference>
<dbReference type="InterPro" id="IPR036291">
    <property type="entry name" value="NAD(P)-bd_dom_sf"/>
</dbReference>
<keyword evidence="3" id="KW-1185">Reference proteome</keyword>
<name>A0A1U9QQX2_STRNV</name>
<dbReference type="OrthoDB" id="9787292at2"/>
<dbReference type="GO" id="GO:0005737">
    <property type="term" value="C:cytoplasm"/>
    <property type="evidence" value="ECO:0007669"/>
    <property type="project" value="TreeGrafter"/>
</dbReference>